<dbReference type="AlphaFoldDB" id="A0A2C9D044"/>
<dbReference type="OrthoDB" id="9814782at2"/>
<evidence type="ECO:0000313" key="1">
    <source>
        <dbReference type="EMBL" id="SON53616.1"/>
    </source>
</evidence>
<dbReference type="InterPro" id="IPR006280">
    <property type="entry name" value="SoxG_het"/>
</dbReference>
<organism evidence="1 2">
    <name type="scientific">Hartmannibacter diazotrophicus</name>
    <dbReference type="NCBI Taxonomy" id="1482074"/>
    <lineage>
        <taxon>Bacteria</taxon>
        <taxon>Pseudomonadati</taxon>
        <taxon>Pseudomonadota</taxon>
        <taxon>Alphaproteobacteria</taxon>
        <taxon>Hyphomicrobiales</taxon>
        <taxon>Pleomorphomonadaceae</taxon>
        <taxon>Hartmannibacter</taxon>
    </lineage>
</organism>
<dbReference type="KEGG" id="hdi:HDIA_0075"/>
<dbReference type="GO" id="GO:0008115">
    <property type="term" value="F:sarcosine oxidase activity"/>
    <property type="evidence" value="ECO:0007669"/>
    <property type="project" value="InterPro"/>
</dbReference>
<keyword evidence="2" id="KW-1185">Reference proteome</keyword>
<dbReference type="EMBL" id="LT960614">
    <property type="protein sequence ID" value="SON53616.1"/>
    <property type="molecule type" value="Genomic_DNA"/>
</dbReference>
<accession>A0A2C9D044</accession>
<dbReference type="SUPFAM" id="SSF103025">
    <property type="entry name" value="Folate-binding domain"/>
    <property type="match status" value="1"/>
</dbReference>
<name>A0A2C9D044_9HYPH</name>
<gene>
    <name evidence="1" type="ORF">HDIA_0075</name>
</gene>
<proteinExistence type="predicted"/>
<dbReference type="Proteomes" id="UP000223606">
    <property type="component" value="Chromosome 1"/>
</dbReference>
<sequence length="189" mass="20741">MADLSARRSHALEPLIAVSKAIPAVGVMALAPAVRLNFRGRPAAIEAAGKAFGIDLPQEACRFVQKDARRARWLGPDEWMLTTTEDDAASLRQALDSALAGLPHSLTDVSHRSLSIAVTGPQAAFVINEACPLDLSLAAFPVGMCTRTVFGKAEIILTRTDETRFEIDVWRSFADYVWRYLEEARREFA</sequence>
<dbReference type="Gene3D" id="3.30.70.1520">
    <property type="entry name" value="Heterotetrameric sarcosine oxidase"/>
    <property type="match status" value="1"/>
</dbReference>
<dbReference type="Pfam" id="PF04268">
    <property type="entry name" value="SoxG"/>
    <property type="match status" value="1"/>
</dbReference>
<dbReference type="GO" id="GO:1901053">
    <property type="term" value="P:sarcosine catabolic process"/>
    <property type="evidence" value="ECO:0007669"/>
    <property type="project" value="InterPro"/>
</dbReference>
<dbReference type="InterPro" id="IPR007375">
    <property type="entry name" value="SoxG"/>
</dbReference>
<reference evidence="2" key="1">
    <citation type="submission" date="2017-09" db="EMBL/GenBank/DDBJ databases">
        <title>Genome sequence of Nannocystis excedens DSM 71.</title>
        <authorList>
            <person name="Blom J."/>
        </authorList>
    </citation>
    <scope>NUCLEOTIDE SEQUENCE [LARGE SCALE GENOMIC DNA]</scope>
    <source>
        <strain evidence="2">type strain: E19</strain>
    </source>
</reference>
<dbReference type="Gene3D" id="3.30.1360.120">
    <property type="entry name" value="Probable tRNA modification gtpase trme, domain 1"/>
    <property type="match status" value="1"/>
</dbReference>
<dbReference type="InterPro" id="IPR027266">
    <property type="entry name" value="TrmE/GcvT-like"/>
</dbReference>
<evidence type="ECO:0000313" key="2">
    <source>
        <dbReference type="Proteomes" id="UP000223606"/>
    </source>
</evidence>
<protein>
    <submittedName>
        <fullName evidence="1">Sarcosine oxidase, gamma subunit family</fullName>
    </submittedName>
</protein>
<dbReference type="NCBIfam" id="TIGR01375">
    <property type="entry name" value="soxG"/>
    <property type="match status" value="1"/>
</dbReference>
<dbReference type="RefSeq" id="WP_099553333.1">
    <property type="nucleotide sequence ID" value="NZ_LT960614.1"/>
</dbReference>